<reference evidence="1" key="2">
    <citation type="submission" date="2021-05" db="EMBL/GenBank/DDBJ databases">
        <title>Protein family content uncovers lineage relationships and bacterial pathway maintenance mechanisms in DPANN archaea.</title>
        <authorList>
            <person name="Castelle C.J."/>
            <person name="Meheust R."/>
            <person name="Jaffe A.L."/>
            <person name="Seitz K."/>
            <person name="Gong X."/>
            <person name="Baker B.J."/>
            <person name="Banfield J.F."/>
        </authorList>
    </citation>
    <scope>NUCLEOTIDE SEQUENCE</scope>
    <source>
        <strain evidence="1">RIFCSPHIGHO2_01_FULL_AR10_44_11</strain>
    </source>
</reference>
<evidence type="ECO:0000313" key="1">
    <source>
        <dbReference type="EMBL" id="MBS3057070.1"/>
    </source>
</evidence>
<dbReference type="Pfam" id="PF25212">
    <property type="entry name" value="HVO_A0114"/>
    <property type="match status" value="1"/>
</dbReference>
<dbReference type="SUPFAM" id="SSF46785">
    <property type="entry name" value="Winged helix' DNA-binding domain"/>
    <property type="match status" value="1"/>
</dbReference>
<dbReference type="AlphaFoldDB" id="A0A8T4KVZ9"/>
<dbReference type="InterPro" id="IPR036390">
    <property type="entry name" value="WH_DNA-bd_sf"/>
</dbReference>
<protein>
    <submittedName>
        <fullName evidence="1">Uncharacterized protein</fullName>
    </submittedName>
</protein>
<proteinExistence type="predicted"/>
<comment type="caution">
    <text evidence="1">The sequence shown here is derived from an EMBL/GenBank/DDBJ whole genome shotgun (WGS) entry which is preliminary data.</text>
</comment>
<sequence length="133" mass="15140">MKGESMKYGMNEQRWHVIKAYLNEVWKDPGKHPDKGLLISLSDGEATKIFTKARLQIINTMAQRKVKSMSELANILGRMLSAVKRDLELLEEFHIVQLERKGKNVMPTLTKEILIVPLVDLSPRKLAEISAIS</sequence>
<reference evidence="1" key="1">
    <citation type="submission" date="2021-03" db="EMBL/GenBank/DDBJ databases">
        <authorList>
            <person name="Jaffe A."/>
        </authorList>
    </citation>
    <scope>NUCLEOTIDE SEQUENCE</scope>
    <source>
        <strain evidence="1">RIFCSPHIGHO2_01_FULL_AR10_44_11</strain>
    </source>
</reference>
<gene>
    <name evidence="1" type="ORF">J4415_00405</name>
</gene>
<evidence type="ECO:0000313" key="2">
    <source>
        <dbReference type="Proteomes" id="UP000677687"/>
    </source>
</evidence>
<organism evidence="1 2">
    <name type="scientific">Candidatus Iainarchaeum sp</name>
    <dbReference type="NCBI Taxonomy" id="3101447"/>
    <lineage>
        <taxon>Archaea</taxon>
        <taxon>Candidatus Iainarchaeota</taxon>
        <taxon>Candidatus Iainarchaeia</taxon>
        <taxon>Candidatus Iainarchaeales</taxon>
        <taxon>Candidatus Iainarchaeaceae</taxon>
        <taxon>Candidatus Iainarchaeum</taxon>
    </lineage>
</organism>
<dbReference type="Gene3D" id="1.10.10.10">
    <property type="entry name" value="Winged helix-like DNA-binding domain superfamily/Winged helix DNA-binding domain"/>
    <property type="match status" value="1"/>
</dbReference>
<dbReference type="EMBL" id="JAGVWD010000006">
    <property type="protein sequence ID" value="MBS3057070.1"/>
    <property type="molecule type" value="Genomic_DNA"/>
</dbReference>
<dbReference type="InterPro" id="IPR036388">
    <property type="entry name" value="WH-like_DNA-bd_sf"/>
</dbReference>
<dbReference type="Proteomes" id="UP000677687">
    <property type="component" value="Unassembled WGS sequence"/>
</dbReference>
<name>A0A8T4KVZ9_9ARCH</name>
<accession>A0A8T4KVZ9</accession>